<sequence length="177" mass="19772">MPQYFAIIGKRDNPVYEIEFTNAQNPHGFPQDLKELNPFILHASLDIVEDLQWQINPASQLNNGGNGANGSNGGGGFLRSRTVSNTDNCYLGKVDHFYGLAITAYISYGGMKFVMIHGNSANSSVAIDDNNVRTFYQEVHELYVKTLMNPFYKITDPITSPAFDSRVKMLAHKYLSK</sequence>
<evidence type="ECO:0000313" key="2">
    <source>
        <dbReference type="Proteomes" id="UP000501346"/>
    </source>
</evidence>
<organism evidence="1 2">
    <name type="scientific">Saccharomyces pastorianus</name>
    <name type="common">Lager yeast</name>
    <name type="synonym">Saccharomyces cerevisiae x Saccharomyces eubayanus</name>
    <dbReference type="NCBI Taxonomy" id="27292"/>
    <lineage>
        <taxon>Eukaryota</taxon>
        <taxon>Fungi</taxon>
        <taxon>Dikarya</taxon>
        <taxon>Ascomycota</taxon>
        <taxon>Saccharomycotina</taxon>
        <taxon>Saccharomycetes</taxon>
        <taxon>Saccharomycetales</taxon>
        <taxon>Saccharomycetaceae</taxon>
        <taxon>Saccharomyces</taxon>
    </lineage>
</organism>
<protein>
    <submittedName>
        <fullName evidence="1">TRAPP subunit</fullName>
    </submittedName>
</protein>
<keyword evidence="2" id="KW-1185">Reference proteome</keyword>
<dbReference type="GO" id="GO:0006888">
    <property type="term" value="P:endoplasmic reticulum to Golgi vesicle-mediated transport"/>
    <property type="evidence" value="ECO:0007669"/>
    <property type="project" value="InterPro"/>
</dbReference>
<dbReference type="Proteomes" id="UP000501346">
    <property type="component" value="Chromosome SeIV-SeII"/>
</dbReference>
<dbReference type="PANTHER" id="PTHR12403">
    <property type="entry name" value="TRAFFICKING PROTEIN PARTICLE COMPLEX SUBUNIT 2"/>
    <property type="match status" value="1"/>
</dbReference>
<dbReference type="GO" id="GO:0032991">
    <property type="term" value="C:protein-containing complex"/>
    <property type="evidence" value="ECO:0007669"/>
    <property type="project" value="UniProtKB-ARBA"/>
</dbReference>
<dbReference type="SUPFAM" id="SSF64356">
    <property type="entry name" value="SNARE-like"/>
    <property type="match status" value="1"/>
</dbReference>
<accession>A0A6C1E603</accession>
<dbReference type="InterPro" id="IPR011012">
    <property type="entry name" value="Longin-like_dom_sf"/>
</dbReference>
<evidence type="ECO:0000313" key="1">
    <source>
        <dbReference type="EMBL" id="QID84419.1"/>
    </source>
</evidence>
<dbReference type="Gene3D" id="3.30.450.70">
    <property type="match status" value="1"/>
</dbReference>
<dbReference type="AlphaFoldDB" id="A0A6C1E603"/>
<dbReference type="InterPro" id="IPR006722">
    <property type="entry name" value="Sedlin"/>
</dbReference>
<reference evidence="1 2" key="1">
    <citation type="journal article" date="2019" name="BMC Genomics">
        <title>Chromosome level assembly and comparative genome analysis confirm lager-brewing yeasts originated from a single hybridization.</title>
        <authorList>
            <person name="Salazar A.N."/>
            <person name="Gorter de Vries A.R."/>
            <person name="van den Broek M."/>
            <person name="Brouwers N."/>
            <person name="de la Torre Cortes P."/>
            <person name="Kuijpers N.G.A."/>
            <person name="Daran J.G."/>
            <person name="Abeel T."/>
        </authorList>
    </citation>
    <scope>NUCLEOTIDE SEQUENCE [LARGE SCALE GENOMIC DNA]</scope>
    <source>
        <strain evidence="1 2">CBS 1483</strain>
    </source>
</reference>
<dbReference type="OrthoDB" id="10252102at2759"/>
<proteinExistence type="predicted"/>
<dbReference type="CDD" id="cd14825">
    <property type="entry name" value="TRAPPC2_sedlin"/>
    <property type="match status" value="1"/>
</dbReference>
<gene>
    <name evidence="1" type="primary">TRS20_2</name>
    <name evidence="1" type="ORF">GRS66_006922</name>
</gene>
<dbReference type="GO" id="GO:0005737">
    <property type="term" value="C:cytoplasm"/>
    <property type="evidence" value="ECO:0007669"/>
    <property type="project" value="GOC"/>
</dbReference>
<name>A0A6C1E603_SACPS</name>
<dbReference type="EMBL" id="CP049001">
    <property type="protein sequence ID" value="QID84419.1"/>
    <property type="molecule type" value="Genomic_DNA"/>
</dbReference>
<dbReference type="Pfam" id="PF04628">
    <property type="entry name" value="Sedlin_N"/>
    <property type="match status" value="1"/>
</dbReference>